<dbReference type="Gene3D" id="3.40.1350.10">
    <property type="match status" value="1"/>
</dbReference>
<dbReference type="InterPro" id="IPR016187">
    <property type="entry name" value="CTDL_fold"/>
</dbReference>
<dbReference type="GO" id="GO:0120147">
    <property type="term" value="F:formylglycine-generating oxidase activity"/>
    <property type="evidence" value="ECO:0007669"/>
    <property type="project" value="TreeGrafter"/>
</dbReference>
<dbReference type="AlphaFoldDB" id="A0A1Z4JPH9"/>
<evidence type="ECO:0000259" key="2">
    <source>
        <dbReference type="Pfam" id="PF03781"/>
    </source>
</evidence>
<protein>
    <recommendedName>
        <fullName evidence="2">Sulfatase-modifying factor enzyme-like domain-containing protein</fullName>
    </recommendedName>
</protein>
<dbReference type="InterPro" id="IPR042095">
    <property type="entry name" value="SUMF_sf"/>
</dbReference>
<evidence type="ECO:0000256" key="1">
    <source>
        <dbReference type="SAM" id="MobiDB-lite"/>
    </source>
</evidence>
<feature type="region of interest" description="Disordered" evidence="1">
    <location>
        <begin position="40"/>
        <end position="102"/>
    </location>
</feature>
<keyword evidence="4" id="KW-1185">Reference proteome</keyword>
<dbReference type="Gene3D" id="3.90.1580.10">
    <property type="entry name" value="paralog of FGE (formylglycine-generating enzyme)"/>
    <property type="match status" value="1"/>
</dbReference>
<dbReference type="InterPro" id="IPR011856">
    <property type="entry name" value="tRNA_endonuc-like_dom_sf"/>
</dbReference>
<dbReference type="GO" id="GO:0003676">
    <property type="term" value="F:nucleic acid binding"/>
    <property type="evidence" value="ECO:0007669"/>
    <property type="project" value="InterPro"/>
</dbReference>
<sequence length="1083" mass="123115">MDYPIAHLKALLSDRVGLELSPIELAEILWLALQQGEIEPDESETPALQTPIEQNQEVEPVSDPIRSNSESAAVVTEPPKPLEEEEAEESEPRSQESALPVKIPESVALRNRQAIARSIRPLMRKVASKQRRSIDEEATAIQIAETQTWSPVVQPDPERWLELAIVIEVTNLLEVWRDTIAEFQQLMERHGAFRTVRTWQLKPNEDGEPQLFLQTVAGLRSRARSPRELLDSAGRRLILLLSDCTSRAWRSGKIPELLELWSQENPVTIVQLLPESYWERSALSAGYPVGLKSRLPGALSRDWSIEGLSARQRQRLPEGLNLPVVTMQPEAFRQWAKALSAMDEQQTIGVVLNLQAFPMPSLAQAAPLTAKQLVQRFRSTASAKAQELADMMAVLPVNWSVIRLIQKNLPADETENALYLAEIFLSGLLHPIDAHYDFVEGVREVLLKTIPISEAQAVGEEVTEAVFKQLPSEVQERVNADISRRFGEGLSYFEAFLIPDLPWGESAASEIFPFARVGRQVLAQWGEEYAAWAEELAGSSQVSEIPLLQEFDEAAIEEENAAIAWFRERQFEVQSFRSNEMEVFDRFALDLGDHYDVLAPVLMQMRRAFLRKQRDFHYALGEISEEMISRCVGFGHNLLNAELLTEFHYDRATKMIRGTMADQPYLAEFFMGEWFERYIYQKVANLLRERDLRFSSLSHVTVTLPHRDRFELDLFFLVEGQPLMIECFTGKEIENILRNASPYIGILGFPSSQFLSVGLDLTRSQVNNPPSFLSGLIIANRETYLAQIQVMLGILGISPEPSLPTFSFEVITVNERGEVIDRRPGQASYYREELAKGVFLDMVEIPGGTFWMGAADGELEARDNEKPRHQVTIEPFFMGKFTVTQAQWRAIAELPKINRDLNPDPSKFKGKNRPVERISWEDAIEFCDRLSRKTGQLYRLPSEAEWEYACRAGTTTPYHFGETITPEIVNYDGNYIYANAPKGIYREQTIEVGSFPLNAFGLYDMHGNVWEWCADPWHGSYTDSPTDGRVWKMSNENGSRILRGGSWDNDPGVCRAAIRIRGRRGYFYYGWGFRLALSRPRTS</sequence>
<dbReference type="SUPFAM" id="SSF56436">
    <property type="entry name" value="C-type lectin-like"/>
    <property type="match status" value="1"/>
</dbReference>
<evidence type="ECO:0000313" key="3">
    <source>
        <dbReference type="EMBL" id="BAY58671.1"/>
    </source>
</evidence>
<dbReference type="InterPro" id="IPR047738">
    <property type="entry name" value="SAV_2336-like_N"/>
</dbReference>
<accession>A0A1Z4JPH9</accession>
<dbReference type="EMBL" id="AP018203">
    <property type="protein sequence ID" value="BAY58671.1"/>
    <property type="molecule type" value="Genomic_DNA"/>
</dbReference>
<dbReference type="InterPro" id="IPR005532">
    <property type="entry name" value="SUMF_dom"/>
</dbReference>
<proteinExistence type="predicted"/>
<name>A0A1Z4JPH9_LEPBY</name>
<feature type="domain" description="Sulfatase-modifying factor enzyme-like" evidence="2">
    <location>
        <begin position="841"/>
        <end position="1076"/>
    </location>
</feature>
<reference evidence="3 4" key="1">
    <citation type="submission" date="2017-06" db="EMBL/GenBank/DDBJ databases">
        <title>Genome sequencing of cyanobaciteial culture collection at National Institute for Environmental Studies (NIES).</title>
        <authorList>
            <person name="Hirose Y."/>
            <person name="Shimura Y."/>
            <person name="Fujisawa T."/>
            <person name="Nakamura Y."/>
            <person name="Kawachi M."/>
        </authorList>
    </citation>
    <scope>NUCLEOTIDE SEQUENCE [LARGE SCALE GENOMIC DNA]</scope>
    <source>
        <strain evidence="3 4">NIES-2135</strain>
    </source>
</reference>
<organism evidence="3 4">
    <name type="scientific">Leptolyngbya boryana NIES-2135</name>
    <dbReference type="NCBI Taxonomy" id="1973484"/>
    <lineage>
        <taxon>Bacteria</taxon>
        <taxon>Bacillati</taxon>
        <taxon>Cyanobacteriota</taxon>
        <taxon>Cyanophyceae</taxon>
        <taxon>Leptolyngbyales</taxon>
        <taxon>Leptolyngbyaceae</taxon>
        <taxon>Leptolyngbya group</taxon>
        <taxon>Leptolyngbya</taxon>
    </lineage>
</organism>
<dbReference type="PANTHER" id="PTHR23150">
    <property type="entry name" value="SULFATASE MODIFYING FACTOR 1, 2"/>
    <property type="match status" value="1"/>
</dbReference>
<dbReference type="Proteomes" id="UP000217895">
    <property type="component" value="Chromosome"/>
</dbReference>
<dbReference type="NCBIfam" id="NF041121">
    <property type="entry name" value="SAV_2336_NTERM"/>
    <property type="match status" value="1"/>
</dbReference>
<dbReference type="InterPro" id="IPR011335">
    <property type="entry name" value="Restrct_endonuc-II-like"/>
</dbReference>
<gene>
    <name evidence="3" type="ORF">NIES2135_55440</name>
</gene>
<dbReference type="InterPro" id="IPR051043">
    <property type="entry name" value="Sulfatase_Mod_Factor_Kinase"/>
</dbReference>
<dbReference type="PANTHER" id="PTHR23150:SF19">
    <property type="entry name" value="FORMYLGLYCINE-GENERATING ENZYME"/>
    <property type="match status" value="1"/>
</dbReference>
<feature type="compositionally biased region" description="Polar residues" evidence="1">
    <location>
        <begin position="46"/>
        <end position="57"/>
    </location>
</feature>
<dbReference type="Pfam" id="PF03781">
    <property type="entry name" value="FGE-sulfatase"/>
    <property type="match status" value="1"/>
</dbReference>
<dbReference type="SUPFAM" id="SSF52980">
    <property type="entry name" value="Restriction endonuclease-like"/>
    <property type="match status" value="1"/>
</dbReference>
<evidence type="ECO:0000313" key="4">
    <source>
        <dbReference type="Proteomes" id="UP000217895"/>
    </source>
</evidence>